<evidence type="ECO:0000313" key="2">
    <source>
        <dbReference type="EMBL" id="KAG1781556.1"/>
    </source>
</evidence>
<evidence type="ECO:0000256" key="1">
    <source>
        <dbReference type="SAM" id="MobiDB-lite"/>
    </source>
</evidence>
<reference evidence="2" key="1">
    <citation type="journal article" date="2020" name="New Phytol.">
        <title>Comparative genomics reveals dynamic genome evolution in host specialist ectomycorrhizal fungi.</title>
        <authorList>
            <person name="Lofgren L.A."/>
            <person name="Nguyen N.H."/>
            <person name="Vilgalys R."/>
            <person name="Ruytinx J."/>
            <person name="Liao H.L."/>
            <person name="Branco S."/>
            <person name="Kuo A."/>
            <person name="LaButti K."/>
            <person name="Lipzen A."/>
            <person name="Andreopoulos W."/>
            <person name="Pangilinan J."/>
            <person name="Riley R."/>
            <person name="Hundley H."/>
            <person name="Na H."/>
            <person name="Barry K."/>
            <person name="Grigoriev I.V."/>
            <person name="Stajich J.E."/>
            <person name="Kennedy P.G."/>
        </authorList>
    </citation>
    <scope>NUCLEOTIDE SEQUENCE</scope>
    <source>
        <strain evidence="2">DOB743</strain>
    </source>
</reference>
<organism evidence="2 3">
    <name type="scientific">Suillus placidus</name>
    <dbReference type="NCBI Taxonomy" id="48579"/>
    <lineage>
        <taxon>Eukaryota</taxon>
        <taxon>Fungi</taxon>
        <taxon>Dikarya</taxon>
        <taxon>Basidiomycota</taxon>
        <taxon>Agaricomycotina</taxon>
        <taxon>Agaricomycetes</taxon>
        <taxon>Agaricomycetidae</taxon>
        <taxon>Boletales</taxon>
        <taxon>Suillineae</taxon>
        <taxon>Suillaceae</taxon>
        <taxon>Suillus</taxon>
    </lineage>
</organism>
<dbReference type="EMBL" id="JABBWD010000005">
    <property type="protein sequence ID" value="KAG1781556.1"/>
    <property type="molecule type" value="Genomic_DNA"/>
</dbReference>
<evidence type="ECO:0000313" key="3">
    <source>
        <dbReference type="Proteomes" id="UP000714275"/>
    </source>
</evidence>
<feature type="region of interest" description="Disordered" evidence="1">
    <location>
        <begin position="1"/>
        <end position="43"/>
    </location>
</feature>
<protein>
    <submittedName>
        <fullName evidence="2">Uncharacterized protein</fullName>
    </submittedName>
</protein>
<gene>
    <name evidence="2" type="ORF">EV702DRAFT_592812</name>
</gene>
<dbReference type="Proteomes" id="UP000714275">
    <property type="component" value="Unassembled WGS sequence"/>
</dbReference>
<proteinExistence type="predicted"/>
<sequence>MNNATPRQALKENQLRATPTTSSSTSEGHFFQPKKMQRSTTSPFAAVHSTYDDWISSQRNDKHKTPARAHRLQYCGRAGCTAVFVYADGTDWPTVNRLVDDHYLVCTGRFYGLASSYPPSNTHSSQHTPSPPQLTPESWGVNNGNHGDDEVIAGPNNQRQNEDERIETLENDEYTGDVQPTSVRCRGCNNVICLDKRYRYYPGLWNKHRGKCRGILKLENNKLTSGRDWVGSSDPESRPPAASSIGASGEYSEEEDSGGDEDKVMGFSTSDVHLHNAWREREAS</sequence>
<comment type="caution">
    <text evidence="2">The sequence shown here is derived from an EMBL/GenBank/DDBJ whole genome shotgun (WGS) entry which is preliminary data.</text>
</comment>
<accession>A0A9P7A519</accession>
<dbReference type="OrthoDB" id="2855464at2759"/>
<feature type="compositionally biased region" description="Polar residues" evidence="1">
    <location>
        <begin position="15"/>
        <end position="27"/>
    </location>
</feature>
<name>A0A9P7A519_9AGAM</name>
<feature type="compositionally biased region" description="Polar residues" evidence="1">
    <location>
        <begin position="118"/>
        <end position="128"/>
    </location>
</feature>
<feature type="region of interest" description="Disordered" evidence="1">
    <location>
        <begin position="225"/>
        <end position="268"/>
    </location>
</feature>
<keyword evidence="3" id="KW-1185">Reference proteome</keyword>
<feature type="region of interest" description="Disordered" evidence="1">
    <location>
        <begin position="118"/>
        <end position="161"/>
    </location>
</feature>
<dbReference type="AlphaFoldDB" id="A0A9P7A519"/>